<gene>
    <name evidence="2" type="ORF">A4D02_00120</name>
</gene>
<dbReference type="InterPro" id="IPR004360">
    <property type="entry name" value="Glyas_Fos-R_dOase_dom"/>
</dbReference>
<dbReference type="Proteomes" id="UP000192277">
    <property type="component" value="Unassembled WGS sequence"/>
</dbReference>
<protein>
    <submittedName>
        <fullName evidence="2">Bleomycin resistance protein</fullName>
    </submittedName>
</protein>
<keyword evidence="3" id="KW-1185">Reference proteome</keyword>
<dbReference type="InterPro" id="IPR029068">
    <property type="entry name" value="Glyas_Bleomycin-R_OHBP_Dase"/>
</dbReference>
<dbReference type="Gene3D" id="3.10.180.10">
    <property type="entry name" value="2,3-Dihydroxybiphenyl 1,2-Dioxygenase, domain 1"/>
    <property type="match status" value="1"/>
</dbReference>
<organism evidence="2 3">
    <name type="scientific">Niastella koreensis</name>
    <dbReference type="NCBI Taxonomy" id="354356"/>
    <lineage>
        <taxon>Bacteria</taxon>
        <taxon>Pseudomonadati</taxon>
        <taxon>Bacteroidota</taxon>
        <taxon>Chitinophagia</taxon>
        <taxon>Chitinophagales</taxon>
        <taxon>Chitinophagaceae</taxon>
        <taxon>Niastella</taxon>
    </lineage>
</organism>
<sequence>MEIRLIVIRTVEIERLANFYTLLGLTFEYHKHGKSPYHYSAPVGNTILEIYPLAKGQTEADKELRLGFALDDFDNTMTTLKERSVEFVSEPIQTDYGFMAIIKDPDGRRIELYKK</sequence>
<dbReference type="PROSITE" id="PS51819">
    <property type="entry name" value="VOC"/>
    <property type="match status" value="1"/>
</dbReference>
<accession>A0ABX3P707</accession>
<evidence type="ECO:0000313" key="2">
    <source>
        <dbReference type="EMBL" id="OQP54770.1"/>
    </source>
</evidence>
<name>A0ABX3P707_9BACT</name>
<dbReference type="InterPro" id="IPR037523">
    <property type="entry name" value="VOC_core"/>
</dbReference>
<evidence type="ECO:0000259" key="1">
    <source>
        <dbReference type="PROSITE" id="PS51819"/>
    </source>
</evidence>
<reference evidence="2 3" key="1">
    <citation type="submission" date="2016-04" db="EMBL/GenBank/DDBJ databases">
        <authorList>
            <person name="Chen L."/>
            <person name="Zhuang W."/>
            <person name="Wang G."/>
        </authorList>
    </citation>
    <scope>NUCLEOTIDE SEQUENCE [LARGE SCALE GENOMIC DNA]</scope>
    <source>
        <strain evidence="3">GR20</strain>
    </source>
</reference>
<dbReference type="EMBL" id="LWBO01000001">
    <property type="protein sequence ID" value="OQP54770.1"/>
    <property type="molecule type" value="Genomic_DNA"/>
</dbReference>
<evidence type="ECO:0000313" key="3">
    <source>
        <dbReference type="Proteomes" id="UP000192277"/>
    </source>
</evidence>
<proteinExistence type="predicted"/>
<dbReference type="SUPFAM" id="SSF54593">
    <property type="entry name" value="Glyoxalase/Bleomycin resistance protein/Dihydroxybiphenyl dioxygenase"/>
    <property type="match status" value="1"/>
</dbReference>
<dbReference type="RefSeq" id="WP_014222301.1">
    <property type="nucleotide sequence ID" value="NZ_LWBO01000001.1"/>
</dbReference>
<dbReference type="Pfam" id="PF00903">
    <property type="entry name" value="Glyoxalase"/>
    <property type="match status" value="1"/>
</dbReference>
<comment type="caution">
    <text evidence="2">The sequence shown here is derived from an EMBL/GenBank/DDBJ whole genome shotgun (WGS) entry which is preliminary data.</text>
</comment>
<feature type="domain" description="VOC" evidence="1">
    <location>
        <begin position="2"/>
        <end position="115"/>
    </location>
</feature>